<feature type="domain" description="TniQ" evidence="1">
    <location>
        <begin position="29"/>
        <end position="156"/>
    </location>
</feature>
<protein>
    <recommendedName>
        <fullName evidence="1">TniQ domain-containing protein</fullName>
    </recommendedName>
</protein>
<reference evidence="2 3" key="1">
    <citation type="journal article" date="2009" name="J. Bacteriol.">
        <title>Genome sequences of three Agrobacterium biovars help elucidate the evolution of multichromosome genomes in bacteria.</title>
        <authorList>
            <person name="Slater S.C."/>
            <person name="Goldman B.S."/>
            <person name="Goodner B."/>
            <person name="Setubal J.C."/>
            <person name="Farrand S.K."/>
            <person name="Nester E.W."/>
            <person name="Burr T.J."/>
            <person name="Banta L."/>
            <person name="Dickerman A.W."/>
            <person name="Paulsen I."/>
            <person name="Otten L."/>
            <person name="Suen G."/>
            <person name="Welch R."/>
            <person name="Almeida N.F."/>
            <person name="Arnold F."/>
            <person name="Burton O.T."/>
            <person name="Du Z."/>
            <person name="Ewing A."/>
            <person name="Godsy E."/>
            <person name="Heisel S."/>
            <person name="Houmiel K.L."/>
            <person name="Jhaveri J."/>
            <person name="Lu J."/>
            <person name="Miller N.M."/>
            <person name="Norton S."/>
            <person name="Chen Q."/>
            <person name="Phoolcharoen W."/>
            <person name="Ohlin V."/>
            <person name="Ondrusek D."/>
            <person name="Pride N."/>
            <person name="Stricklin S.L."/>
            <person name="Sun J."/>
            <person name="Wheeler C."/>
            <person name="Wilson L."/>
            <person name="Zhu H."/>
            <person name="Wood D.W."/>
        </authorList>
    </citation>
    <scope>NUCLEOTIDE SEQUENCE [LARGE SCALE GENOMIC DNA]</scope>
    <source>
        <strain evidence="3">K84 / ATCC BAA-868</strain>
    </source>
</reference>
<dbReference type="STRING" id="311403.Arad_7801"/>
<dbReference type="EMBL" id="CP000629">
    <property type="protein sequence ID" value="ACM29224.1"/>
    <property type="molecule type" value="Genomic_DNA"/>
</dbReference>
<dbReference type="Pfam" id="PF06527">
    <property type="entry name" value="TniQ"/>
    <property type="match status" value="1"/>
</dbReference>
<evidence type="ECO:0000313" key="3">
    <source>
        <dbReference type="Proteomes" id="UP000001600"/>
    </source>
</evidence>
<sequence>MTEARNAFYLLYPVEIRDRYREVSPESWPVSVSPLADELLSSWLHRVAIANGVAPASFAETLGLQNGMWSARLDVAIPPKIASLLADRTGIEQETISRMSFQGCGLAALLLPLRHDSKQRFSTWMQYCPDCLDSDEFPYFRRAWRLATRISCFGHRKGLRDRCPSCRSGIASFAQMHLIPQHICAVCGFDLCRAPKVSVMLSARRLERFIEAICSPEAIRKWTSTGPLLSQVLRTPRMVCGFSARPLTSLSVARRRRCFERLSGELDDYSFDDDDWRGSATTHLSFQLEEMTRRLLL</sequence>
<gene>
    <name evidence="2" type="ordered locus">Arad_7801</name>
</gene>
<evidence type="ECO:0000259" key="1">
    <source>
        <dbReference type="Pfam" id="PF06527"/>
    </source>
</evidence>
<dbReference type="eggNOG" id="ENOG50309MK">
    <property type="taxonomic scope" value="Bacteria"/>
</dbReference>
<dbReference type="Proteomes" id="UP000001600">
    <property type="component" value="Chromosome 2"/>
</dbReference>
<dbReference type="RefSeq" id="WP_012649549.1">
    <property type="nucleotide sequence ID" value="NC_011983.1"/>
</dbReference>
<accession>B9JNU3</accession>
<dbReference type="InterPro" id="IPR009492">
    <property type="entry name" value="TniQ"/>
</dbReference>
<dbReference type="HOGENOM" id="CLU_055102_0_0_5"/>
<proteinExistence type="predicted"/>
<dbReference type="AlphaFoldDB" id="B9JNU3"/>
<name>B9JNU3_RHIR8</name>
<evidence type="ECO:0000313" key="2">
    <source>
        <dbReference type="EMBL" id="ACM29224.1"/>
    </source>
</evidence>
<organism evidence="2 3">
    <name type="scientific">Rhizobium rhizogenes (strain K84 / ATCC BAA-868)</name>
    <name type="common">Agrobacterium radiobacter</name>
    <dbReference type="NCBI Taxonomy" id="311403"/>
    <lineage>
        <taxon>Bacteria</taxon>
        <taxon>Pseudomonadati</taxon>
        <taxon>Pseudomonadota</taxon>
        <taxon>Alphaproteobacteria</taxon>
        <taxon>Hyphomicrobiales</taxon>
        <taxon>Rhizobiaceae</taxon>
        <taxon>Rhizobium/Agrobacterium group</taxon>
        <taxon>Rhizobium</taxon>
    </lineage>
</organism>
<dbReference type="KEGG" id="ara:Arad_7801"/>